<keyword evidence="3" id="KW-1185">Reference proteome</keyword>
<evidence type="ECO:0000313" key="2">
    <source>
        <dbReference type="EMBL" id="CAF3815602.1"/>
    </source>
</evidence>
<name>A0A814K7Q1_9BILA</name>
<reference evidence="1" key="1">
    <citation type="submission" date="2021-02" db="EMBL/GenBank/DDBJ databases">
        <authorList>
            <person name="Nowell W R."/>
        </authorList>
    </citation>
    <scope>NUCLEOTIDE SEQUENCE</scope>
</reference>
<protein>
    <submittedName>
        <fullName evidence="1">Uncharacterized protein</fullName>
    </submittedName>
</protein>
<dbReference type="OrthoDB" id="10043380at2759"/>
<dbReference type="EMBL" id="CAJNOQ010004124">
    <property type="protein sequence ID" value="CAF1045662.1"/>
    <property type="molecule type" value="Genomic_DNA"/>
</dbReference>
<proteinExistence type="predicted"/>
<dbReference type="EMBL" id="CAJOBC010004124">
    <property type="protein sequence ID" value="CAF3815602.1"/>
    <property type="molecule type" value="Genomic_DNA"/>
</dbReference>
<accession>A0A814K7Q1</accession>
<evidence type="ECO:0000313" key="3">
    <source>
        <dbReference type="Proteomes" id="UP000663829"/>
    </source>
</evidence>
<dbReference type="Proteomes" id="UP000663829">
    <property type="component" value="Unassembled WGS sequence"/>
</dbReference>
<dbReference type="AlphaFoldDB" id="A0A814K7Q1"/>
<organism evidence="1 3">
    <name type="scientific">Didymodactylos carnosus</name>
    <dbReference type="NCBI Taxonomy" id="1234261"/>
    <lineage>
        <taxon>Eukaryota</taxon>
        <taxon>Metazoa</taxon>
        <taxon>Spiralia</taxon>
        <taxon>Gnathifera</taxon>
        <taxon>Rotifera</taxon>
        <taxon>Eurotatoria</taxon>
        <taxon>Bdelloidea</taxon>
        <taxon>Philodinida</taxon>
        <taxon>Philodinidae</taxon>
        <taxon>Didymodactylos</taxon>
    </lineage>
</organism>
<gene>
    <name evidence="1" type="ORF">GPM918_LOCUS16014</name>
    <name evidence="2" type="ORF">SRO942_LOCUS16014</name>
</gene>
<dbReference type="Proteomes" id="UP000681722">
    <property type="component" value="Unassembled WGS sequence"/>
</dbReference>
<sequence>MKCIITMITALLKQPVTLKILTSDKKRFDGIRLLLLQKTRIHCGSSHNSNDPKCSVVKSFRASLTRKLLSIFPTSSYSTDCPADFPRLASAQFASIPNTTTNSILLKLDVINKCMNNLNDNIEILARKTEQFEKFMADKIESDIQFDERIQALEMNKATIETNVKQQHRISTRHENMFMKLVLPILDEVMKFTASLNRDNGGRVMDADFRAKMDRMRAQLNNCTQGKNFQ</sequence>
<evidence type="ECO:0000313" key="1">
    <source>
        <dbReference type="EMBL" id="CAF1045662.1"/>
    </source>
</evidence>
<comment type="caution">
    <text evidence="1">The sequence shown here is derived from an EMBL/GenBank/DDBJ whole genome shotgun (WGS) entry which is preliminary data.</text>
</comment>